<proteinExistence type="inferred from homology"/>
<name>A0AA40I283_CNENI</name>
<dbReference type="Proteomes" id="UP001177744">
    <property type="component" value="Unassembled WGS sequence"/>
</dbReference>
<comment type="caution">
    <text evidence="7">The sequence shown here is derived from an EMBL/GenBank/DDBJ whole genome shotgun (WGS) entry which is preliminary data.</text>
</comment>
<evidence type="ECO:0000259" key="6">
    <source>
        <dbReference type="Pfam" id="PF01217"/>
    </source>
</evidence>
<dbReference type="GO" id="GO:0015031">
    <property type="term" value="P:protein transport"/>
    <property type="evidence" value="ECO:0007669"/>
    <property type="project" value="UniProtKB-KW"/>
</dbReference>
<evidence type="ECO:0000256" key="4">
    <source>
        <dbReference type="ARBA" id="ARBA00022927"/>
    </source>
</evidence>
<gene>
    <name evidence="7" type="ORF">QTO34_017559</name>
</gene>
<evidence type="ECO:0000256" key="3">
    <source>
        <dbReference type="ARBA" id="ARBA00022448"/>
    </source>
</evidence>
<dbReference type="AlphaFoldDB" id="A0AA40I283"/>
<dbReference type="InterPro" id="IPR022775">
    <property type="entry name" value="AP_mu_sigma_su"/>
</dbReference>
<dbReference type="PANTHER" id="PTHR11753">
    <property type="entry name" value="ADAPTOR COMPLEXES SMALL SUBUNIT FAMILY"/>
    <property type="match status" value="1"/>
</dbReference>
<keyword evidence="5" id="KW-0472">Membrane</keyword>
<comment type="similarity">
    <text evidence="2">Belongs to the adaptor complexes small subunit family.</text>
</comment>
<keyword evidence="4" id="KW-0653">Protein transport</keyword>
<dbReference type="EMBL" id="JAULJE010000007">
    <property type="protein sequence ID" value="KAK1341157.1"/>
    <property type="molecule type" value="Genomic_DNA"/>
</dbReference>
<dbReference type="SUPFAM" id="SSF64356">
    <property type="entry name" value="SNARE-like"/>
    <property type="match status" value="1"/>
</dbReference>
<organism evidence="7 8">
    <name type="scientific">Cnephaeus nilssonii</name>
    <name type="common">Northern bat</name>
    <name type="synonym">Eptesicus nilssonii</name>
    <dbReference type="NCBI Taxonomy" id="3371016"/>
    <lineage>
        <taxon>Eukaryota</taxon>
        <taxon>Metazoa</taxon>
        <taxon>Chordata</taxon>
        <taxon>Craniata</taxon>
        <taxon>Vertebrata</taxon>
        <taxon>Euteleostomi</taxon>
        <taxon>Mammalia</taxon>
        <taxon>Eutheria</taxon>
        <taxon>Laurasiatheria</taxon>
        <taxon>Chiroptera</taxon>
        <taxon>Yangochiroptera</taxon>
        <taxon>Vespertilionidae</taxon>
        <taxon>Cnephaeus</taxon>
    </lineage>
</organism>
<evidence type="ECO:0000313" key="8">
    <source>
        <dbReference type="Proteomes" id="UP001177744"/>
    </source>
</evidence>
<dbReference type="Pfam" id="PF01217">
    <property type="entry name" value="Clat_adaptor_s"/>
    <property type="match status" value="1"/>
</dbReference>
<dbReference type="InterPro" id="IPR016635">
    <property type="entry name" value="AP_complex_ssu"/>
</dbReference>
<evidence type="ECO:0000256" key="5">
    <source>
        <dbReference type="ARBA" id="ARBA00023136"/>
    </source>
</evidence>
<protein>
    <recommendedName>
        <fullName evidence="6">AP complex mu/sigma subunit domain-containing protein</fullName>
    </recommendedName>
</protein>
<dbReference type="Gene3D" id="3.30.450.60">
    <property type="match status" value="1"/>
</dbReference>
<keyword evidence="8" id="KW-1185">Reference proteome</keyword>
<accession>A0AA40I283</accession>
<sequence>MKFVHGGKRVGPSGPQTVVPVTIPCYKDMYLGSVNISSSSGAEQEKQLIRCFSLIDNPGSAGAGKYYIKTTINMQAGTSPVECCPKCSLKTASKISSPQCSFTEHKDFKLVYQQYAALFIVVGISDNKNEMVIYEFIHNYVEILDEYFSLVSELDIMLNLDKIHLILDEKILNGCIVETNQAGMLAPLLILDNMSES</sequence>
<evidence type="ECO:0000313" key="7">
    <source>
        <dbReference type="EMBL" id="KAK1341157.1"/>
    </source>
</evidence>
<evidence type="ECO:0000256" key="1">
    <source>
        <dbReference type="ARBA" id="ARBA00004184"/>
    </source>
</evidence>
<feature type="domain" description="AP complex mu/sigma subunit" evidence="6">
    <location>
        <begin position="54"/>
        <end position="194"/>
    </location>
</feature>
<comment type="subcellular location">
    <subcellularLocation>
        <location evidence="1">Endomembrane system</location>
        <topology evidence="1">Peripheral membrane protein</topology>
    </subcellularLocation>
</comment>
<keyword evidence="3" id="KW-0813">Transport</keyword>
<dbReference type="GO" id="GO:0012505">
    <property type="term" value="C:endomembrane system"/>
    <property type="evidence" value="ECO:0007669"/>
    <property type="project" value="UniProtKB-SubCell"/>
</dbReference>
<dbReference type="InterPro" id="IPR011012">
    <property type="entry name" value="Longin-like_dom_sf"/>
</dbReference>
<reference evidence="7" key="1">
    <citation type="submission" date="2023-06" db="EMBL/GenBank/DDBJ databases">
        <title>Reference genome for the Northern bat (Eptesicus nilssonii), a most northern bat species.</title>
        <authorList>
            <person name="Laine V.N."/>
            <person name="Pulliainen A.T."/>
            <person name="Lilley T.M."/>
        </authorList>
    </citation>
    <scope>NUCLEOTIDE SEQUENCE</scope>
    <source>
        <strain evidence="7">BLF_Eptnil</strain>
        <tissue evidence="7">Kidney</tissue>
    </source>
</reference>
<evidence type="ECO:0000256" key="2">
    <source>
        <dbReference type="ARBA" id="ARBA00006972"/>
    </source>
</evidence>